<dbReference type="EMBL" id="CP002629">
    <property type="protein sequence ID" value="AEB10395.1"/>
    <property type="molecule type" value="Genomic_DNA"/>
</dbReference>
<keyword evidence="5 11" id="KW-0479">Metal-binding</keyword>
<evidence type="ECO:0000256" key="10">
    <source>
        <dbReference type="ARBA" id="ARBA00022977"/>
    </source>
</evidence>
<dbReference type="Pfam" id="PF02110">
    <property type="entry name" value="HK"/>
    <property type="match status" value="1"/>
</dbReference>
<keyword evidence="6 11" id="KW-0547">Nucleotide-binding</keyword>
<evidence type="ECO:0000256" key="7">
    <source>
        <dbReference type="ARBA" id="ARBA00022777"/>
    </source>
</evidence>
<name>F2NDP8_DESAR</name>
<dbReference type="CDD" id="cd01170">
    <property type="entry name" value="THZ_kinase"/>
    <property type="match status" value="1"/>
</dbReference>
<comment type="pathway">
    <text evidence="3 11">Cofactor biosynthesis; thiamine diphosphate biosynthesis; 4-methyl-5-(2-phosphoethyl)-thiazole from 5-(2-hydroxyethyl)-4-methylthiazole: step 1/1.</text>
</comment>
<evidence type="ECO:0000256" key="5">
    <source>
        <dbReference type="ARBA" id="ARBA00022723"/>
    </source>
</evidence>
<comment type="cofactor">
    <cofactor evidence="2 11">
        <name>Mg(2+)</name>
        <dbReference type="ChEBI" id="CHEBI:18420"/>
    </cofactor>
</comment>
<dbReference type="Gene3D" id="3.40.1190.20">
    <property type="match status" value="1"/>
</dbReference>
<keyword evidence="13" id="KW-1185">Reference proteome</keyword>
<dbReference type="HAMAP" id="MF_00228">
    <property type="entry name" value="Thz_kinase"/>
    <property type="match status" value="1"/>
</dbReference>
<gene>
    <name evidence="11" type="primary">thiM</name>
    <name evidence="12" type="ordered locus">Desac_2577</name>
</gene>
<dbReference type="GO" id="GO:0000287">
    <property type="term" value="F:magnesium ion binding"/>
    <property type="evidence" value="ECO:0007669"/>
    <property type="project" value="UniProtKB-UniRule"/>
</dbReference>
<dbReference type="GO" id="GO:0005524">
    <property type="term" value="F:ATP binding"/>
    <property type="evidence" value="ECO:0007669"/>
    <property type="project" value="UniProtKB-UniRule"/>
</dbReference>
<reference evidence="13" key="2">
    <citation type="submission" date="2011-03" db="EMBL/GenBank/DDBJ databases">
        <title>The complete genome of Desulfobacca acetoxidans DSM 11109.</title>
        <authorList>
            <consortium name="US DOE Joint Genome Institute (JGI-PGF)"/>
            <person name="Lucas S."/>
            <person name="Copeland A."/>
            <person name="Lapidus A."/>
            <person name="Bruce D."/>
            <person name="Goodwin L."/>
            <person name="Pitluck S."/>
            <person name="Peters L."/>
            <person name="Kyrpides N."/>
            <person name="Mavromatis K."/>
            <person name="Ivanova N."/>
            <person name="Ovchinnikova G."/>
            <person name="Teshima H."/>
            <person name="Detter J.C."/>
            <person name="Han C."/>
            <person name="Land M."/>
            <person name="Hauser L."/>
            <person name="Markowitz V."/>
            <person name="Cheng J.-F."/>
            <person name="Hugenholtz P."/>
            <person name="Woyke T."/>
            <person name="Wu D."/>
            <person name="Spring S."/>
            <person name="Schueler E."/>
            <person name="Brambilla E."/>
            <person name="Klenk H.-P."/>
            <person name="Eisen J.A."/>
        </authorList>
    </citation>
    <scope>NUCLEOTIDE SEQUENCE [LARGE SCALE GENOMIC DNA]</scope>
    <source>
        <strain evidence="13">ATCC 700848 / DSM 11109 / ASRB2</strain>
    </source>
</reference>
<keyword evidence="7 11" id="KW-0418">Kinase</keyword>
<dbReference type="PIRSF" id="PIRSF000513">
    <property type="entry name" value="Thz_kinase"/>
    <property type="match status" value="1"/>
</dbReference>
<dbReference type="InterPro" id="IPR000417">
    <property type="entry name" value="Hyethyz_kinase"/>
</dbReference>
<sequence>MTGSVPNLAGALQRLRETQPVVHHITNWVTIYDCAQVVKVLGGSPVMAHAREEAAEMTGLASSLVLNIGTLTRELVEAMLLAVRAANAQGIPVVLDACGAGSTAMRDEACLRLFDEVRIDIVKGNASEIARLSGAQVRTRGVDAAAVALDLRQTAQALARERQSVVVVTGAEDIVADSARLYLVRNGHPIMAHVVGGGCMAASVIGAFAAVEPDLTVAAAVALTCFGVAAEVAAQTALGPVSFKEKLLDALFYLDETTLQERMKLAE</sequence>
<proteinExistence type="inferred from homology"/>
<protein>
    <recommendedName>
        <fullName evidence="11">Hydroxyethylthiazole kinase</fullName>
        <ecNumber evidence="11">2.7.1.50</ecNumber>
    </recommendedName>
    <alternativeName>
        <fullName evidence="11">4-methyl-5-beta-hydroxyethylthiazole kinase</fullName>
        <shortName evidence="11">TH kinase</shortName>
        <shortName evidence="11">Thz kinase</shortName>
    </alternativeName>
</protein>
<dbReference type="AlphaFoldDB" id="F2NDP8"/>
<keyword evidence="8 11" id="KW-0067">ATP-binding</keyword>
<comment type="function">
    <text evidence="11">Catalyzes the phosphorylation of the hydroxyl group of 4-methyl-5-beta-hydroxyethylthiazole (THZ).</text>
</comment>
<evidence type="ECO:0000256" key="8">
    <source>
        <dbReference type="ARBA" id="ARBA00022840"/>
    </source>
</evidence>
<dbReference type="OrthoDB" id="8909021at2"/>
<dbReference type="EC" id="2.7.1.50" evidence="11"/>
<evidence type="ECO:0000256" key="11">
    <source>
        <dbReference type="HAMAP-Rule" id="MF_00228"/>
    </source>
</evidence>
<organism evidence="12 13">
    <name type="scientific">Desulfobacca acetoxidans (strain ATCC 700848 / DSM 11109 / ASRB2)</name>
    <dbReference type="NCBI Taxonomy" id="880072"/>
    <lineage>
        <taxon>Bacteria</taxon>
        <taxon>Pseudomonadati</taxon>
        <taxon>Thermodesulfobacteriota</taxon>
        <taxon>Desulfobaccia</taxon>
        <taxon>Desulfobaccales</taxon>
        <taxon>Desulfobaccaceae</taxon>
        <taxon>Desulfobacca</taxon>
    </lineage>
</organism>
<feature type="binding site" evidence="11">
    <location>
        <position position="196"/>
    </location>
    <ligand>
        <name>substrate</name>
    </ligand>
</feature>
<dbReference type="GO" id="GO:0009228">
    <property type="term" value="P:thiamine biosynthetic process"/>
    <property type="evidence" value="ECO:0007669"/>
    <property type="project" value="UniProtKB-KW"/>
</dbReference>
<comment type="similarity">
    <text evidence="11">Belongs to the Thz kinase family.</text>
</comment>
<dbReference type="UniPathway" id="UPA00060">
    <property type="reaction ID" value="UER00139"/>
</dbReference>
<feature type="binding site" evidence="11">
    <location>
        <position position="169"/>
    </location>
    <ligand>
        <name>ATP</name>
        <dbReference type="ChEBI" id="CHEBI:30616"/>
    </ligand>
</feature>
<dbReference type="GO" id="GO:0009229">
    <property type="term" value="P:thiamine diphosphate biosynthetic process"/>
    <property type="evidence" value="ECO:0007669"/>
    <property type="project" value="UniProtKB-UniRule"/>
</dbReference>
<dbReference type="GO" id="GO:0004417">
    <property type="term" value="F:hydroxyethylthiazole kinase activity"/>
    <property type="evidence" value="ECO:0007669"/>
    <property type="project" value="UniProtKB-UniRule"/>
</dbReference>
<dbReference type="RefSeq" id="WP_013707504.1">
    <property type="nucleotide sequence ID" value="NC_015388.1"/>
</dbReference>
<dbReference type="KEGG" id="dao:Desac_2577"/>
<evidence type="ECO:0000313" key="12">
    <source>
        <dbReference type="EMBL" id="AEB10395.1"/>
    </source>
</evidence>
<feature type="binding site" evidence="11">
    <location>
        <position position="123"/>
    </location>
    <ligand>
        <name>ATP</name>
        <dbReference type="ChEBI" id="CHEBI:30616"/>
    </ligand>
</feature>
<comment type="catalytic activity">
    <reaction evidence="1 11">
        <text>5-(2-hydroxyethyl)-4-methylthiazole + ATP = 4-methyl-5-(2-phosphooxyethyl)-thiazole + ADP + H(+)</text>
        <dbReference type="Rhea" id="RHEA:24212"/>
        <dbReference type="ChEBI" id="CHEBI:15378"/>
        <dbReference type="ChEBI" id="CHEBI:17957"/>
        <dbReference type="ChEBI" id="CHEBI:30616"/>
        <dbReference type="ChEBI" id="CHEBI:58296"/>
        <dbReference type="ChEBI" id="CHEBI:456216"/>
        <dbReference type="EC" id="2.7.1.50"/>
    </reaction>
</comment>
<dbReference type="STRING" id="880072.Desac_2577"/>
<evidence type="ECO:0000256" key="1">
    <source>
        <dbReference type="ARBA" id="ARBA00001771"/>
    </source>
</evidence>
<reference evidence="12 13" key="1">
    <citation type="journal article" date="2011" name="Stand. Genomic Sci.">
        <title>Complete genome sequence of the acetate-degrading sulfate reducer Desulfobacca acetoxidans type strain (ASRB2).</title>
        <authorList>
            <person name="Goker M."/>
            <person name="Teshima H."/>
            <person name="Lapidus A."/>
            <person name="Nolan M."/>
            <person name="Lucas S."/>
            <person name="Hammon N."/>
            <person name="Deshpande S."/>
            <person name="Cheng J.F."/>
            <person name="Tapia R."/>
            <person name="Han C."/>
            <person name="Goodwin L."/>
            <person name="Pitluck S."/>
            <person name="Huntemann M."/>
            <person name="Liolios K."/>
            <person name="Ivanova N."/>
            <person name="Pagani I."/>
            <person name="Mavromatis K."/>
            <person name="Ovchinikova G."/>
            <person name="Pati A."/>
            <person name="Chen A."/>
            <person name="Palaniappan K."/>
            <person name="Land M."/>
            <person name="Hauser L."/>
            <person name="Brambilla E.M."/>
            <person name="Rohde M."/>
            <person name="Spring S."/>
            <person name="Detter J.C."/>
            <person name="Woyke T."/>
            <person name="Bristow J."/>
            <person name="Eisen J.A."/>
            <person name="Markowitz V."/>
            <person name="Hugenholtz P."/>
            <person name="Kyrpides N.C."/>
            <person name="Klenk H.P."/>
        </authorList>
    </citation>
    <scope>NUCLEOTIDE SEQUENCE [LARGE SCALE GENOMIC DNA]</scope>
    <source>
        <strain evidence="13">ATCC 700848 / DSM 11109 / ASRB2</strain>
    </source>
</reference>
<accession>F2NDP8</accession>
<evidence type="ECO:0000256" key="9">
    <source>
        <dbReference type="ARBA" id="ARBA00022842"/>
    </source>
</evidence>
<evidence type="ECO:0000256" key="4">
    <source>
        <dbReference type="ARBA" id="ARBA00022679"/>
    </source>
</evidence>
<evidence type="ECO:0000313" key="13">
    <source>
        <dbReference type="Proteomes" id="UP000000483"/>
    </source>
</evidence>
<dbReference type="SUPFAM" id="SSF53613">
    <property type="entry name" value="Ribokinase-like"/>
    <property type="match status" value="1"/>
</dbReference>
<dbReference type="Proteomes" id="UP000000483">
    <property type="component" value="Chromosome"/>
</dbReference>
<keyword evidence="9 11" id="KW-0460">Magnesium</keyword>
<dbReference type="InterPro" id="IPR029056">
    <property type="entry name" value="Ribokinase-like"/>
</dbReference>
<evidence type="ECO:0000256" key="2">
    <source>
        <dbReference type="ARBA" id="ARBA00001946"/>
    </source>
</evidence>
<feature type="binding site" evidence="11">
    <location>
        <position position="47"/>
    </location>
    <ligand>
        <name>substrate</name>
    </ligand>
</feature>
<evidence type="ECO:0000256" key="6">
    <source>
        <dbReference type="ARBA" id="ARBA00022741"/>
    </source>
</evidence>
<dbReference type="HOGENOM" id="CLU_019943_0_1_7"/>
<dbReference type="NCBIfam" id="NF006830">
    <property type="entry name" value="PRK09355.1"/>
    <property type="match status" value="1"/>
</dbReference>
<keyword evidence="4 11" id="KW-0808">Transferase</keyword>
<dbReference type="PRINTS" id="PR01099">
    <property type="entry name" value="HYETHTZKNASE"/>
</dbReference>
<dbReference type="eggNOG" id="COG2145">
    <property type="taxonomic scope" value="Bacteria"/>
</dbReference>
<keyword evidence="10 11" id="KW-0784">Thiamine biosynthesis</keyword>
<evidence type="ECO:0000256" key="3">
    <source>
        <dbReference type="ARBA" id="ARBA00004868"/>
    </source>
</evidence>